<dbReference type="GO" id="GO:0030162">
    <property type="term" value="P:regulation of proteolysis"/>
    <property type="evidence" value="ECO:0007669"/>
    <property type="project" value="TreeGrafter"/>
</dbReference>
<accession>A0A9P1HE12</accession>
<dbReference type="InterPro" id="IPR035810">
    <property type="entry name" value="PEBP_euk"/>
</dbReference>
<evidence type="ECO:0000313" key="2">
    <source>
        <dbReference type="EMBL" id="CAI4220055.1"/>
    </source>
</evidence>
<dbReference type="Gene3D" id="3.90.280.10">
    <property type="entry name" value="PEBP-like"/>
    <property type="match status" value="1"/>
</dbReference>
<proteinExistence type="predicted"/>
<evidence type="ECO:0000313" key="3">
    <source>
        <dbReference type="Proteomes" id="UP000838763"/>
    </source>
</evidence>
<dbReference type="OrthoDB" id="440553at2759"/>
<organism evidence="2 3">
    <name type="scientific">Parascedosporium putredinis</name>
    <dbReference type="NCBI Taxonomy" id="1442378"/>
    <lineage>
        <taxon>Eukaryota</taxon>
        <taxon>Fungi</taxon>
        <taxon>Dikarya</taxon>
        <taxon>Ascomycota</taxon>
        <taxon>Pezizomycotina</taxon>
        <taxon>Sordariomycetes</taxon>
        <taxon>Hypocreomycetidae</taxon>
        <taxon>Microascales</taxon>
        <taxon>Microascaceae</taxon>
        <taxon>Parascedosporium</taxon>
    </lineage>
</organism>
<reference evidence="2" key="1">
    <citation type="submission" date="2022-11" db="EMBL/GenBank/DDBJ databases">
        <authorList>
            <person name="Scott C."/>
            <person name="Bruce N."/>
        </authorList>
    </citation>
    <scope>NUCLEOTIDE SEQUENCE</scope>
</reference>
<dbReference type="InterPro" id="IPR036610">
    <property type="entry name" value="PEBP-like_sf"/>
</dbReference>
<dbReference type="Proteomes" id="UP000838763">
    <property type="component" value="Unassembled WGS sequence"/>
</dbReference>
<protein>
    <recommendedName>
        <fullName evidence="4">PEBP-like protein</fullName>
    </recommendedName>
</protein>
<evidence type="ECO:0008006" key="4">
    <source>
        <dbReference type="Google" id="ProtNLM"/>
    </source>
</evidence>
<keyword evidence="3" id="KW-1185">Reference proteome</keyword>
<dbReference type="SUPFAM" id="SSF49777">
    <property type="entry name" value="PEBP-like"/>
    <property type="match status" value="1"/>
</dbReference>
<dbReference type="GO" id="GO:0046578">
    <property type="term" value="P:regulation of Ras protein signal transduction"/>
    <property type="evidence" value="ECO:0007669"/>
    <property type="project" value="TreeGrafter"/>
</dbReference>
<dbReference type="InterPro" id="IPR008914">
    <property type="entry name" value="PEBP"/>
</dbReference>
<dbReference type="GO" id="GO:0030414">
    <property type="term" value="F:peptidase inhibitor activity"/>
    <property type="evidence" value="ECO:0007669"/>
    <property type="project" value="TreeGrafter"/>
</dbReference>
<dbReference type="PANTHER" id="PTHR11362:SF141">
    <property type="entry name" value="PHOSPHATIDYLETHANOLAMINE-BINDING PROTEIN"/>
    <property type="match status" value="1"/>
</dbReference>
<name>A0A9P1HE12_9PEZI</name>
<feature type="chain" id="PRO_5040216268" description="PEBP-like protein" evidence="1">
    <location>
        <begin position="19"/>
        <end position="194"/>
    </location>
</feature>
<sequence>MKFLEIGSFAALAGLALGQTPAGFEPAVEANLAVSFGSKAVEEPGTAFTKEETASIPTIGTAEPLEGTYILAVIDISVPAAFTPGNYEPRRNMLHALVSGFTSSAEANEEGIYVLENADPAGPAAYIGPSPPAETPPNPHNYVELLFEQTDAYKAPQVDYSGFNNRLGVDVAELIASLGLGEPVAANFFNVTGV</sequence>
<dbReference type="EMBL" id="CALLCH030000021">
    <property type="protein sequence ID" value="CAI4220055.1"/>
    <property type="molecule type" value="Genomic_DNA"/>
</dbReference>
<keyword evidence="1" id="KW-0732">Signal</keyword>
<dbReference type="AlphaFoldDB" id="A0A9P1HE12"/>
<dbReference type="PANTHER" id="PTHR11362">
    <property type="entry name" value="PHOSPHATIDYLETHANOLAMINE-BINDING PROTEIN"/>
    <property type="match status" value="1"/>
</dbReference>
<comment type="caution">
    <text evidence="2">The sequence shown here is derived from an EMBL/GenBank/DDBJ whole genome shotgun (WGS) entry which is preliminary data.</text>
</comment>
<dbReference type="Pfam" id="PF01161">
    <property type="entry name" value="PBP"/>
    <property type="match status" value="1"/>
</dbReference>
<dbReference type="CDD" id="cd00866">
    <property type="entry name" value="PEBP_euk"/>
    <property type="match status" value="1"/>
</dbReference>
<evidence type="ECO:0000256" key="1">
    <source>
        <dbReference type="SAM" id="SignalP"/>
    </source>
</evidence>
<gene>
    <name evidence="2" type="ORF">PPNO1_LOCUS9596</name>
</gene>
<dbReference type="GO" id="GO:0005543">
    <property type="term" value="F:phospholipid binding"/>
    <property type="evidence" value="ECO:0007669"/>
    <property type="project" value="TreeGrafter"/>
</dbReference>
<feature type="signal peptide" evidence="1">
    <location>
        <begin position="1"/>
        <end position="18"/>
    </location>
</feature>